<organism evidence="9 10">
    <name type="scientific">Candidatus Sungiibacteriota bacterium</name>
    <dbReference type="NCBI Taxonomy" id="2750080"/>
    <lineage>
        <taxon>Bacteria</taxon>
        <taxon>Candidatus Sungiibacteriota</taxon>
    </lineage>
</organism>
<sequence>MKKIAKIFLDIGIYAAIAVGLVWGLPRGLSRALGTPYPMATITSGSMWPVLKEGDLILIQAVPKQALKVGDIVVWRNPQGFTVHRVVKLGDETFVTKGDANFKDDAPVRYEDLIGRTVAIREQPLRIPYVGFISLTASKYGK</sequence>
<evidence type="ECO:0000256" key="2">
    <source>
        <dbReference type="ARBA" id="ARBA00022670"/>
    </source>
</evidence>
<keyword evidence="9" id="KW-0378">Hydrolase</keyword>
<dbReference type="EC" id="3.4.21.89" evidence="6"/>
<dbReference type="CDD" id="cd06530">
    <property type="entry name" value="S26_SPase_I"/>
    <property type="match status" value="1"/>
</dbReference>
<evidence type="ECO:0000313" key="10">
    <source>
        <dbReference type="Proteomes" id="UP000756703"/>
    </source>
</evidence>
<dbReference type="NCBIfam" id="TIGR02228">
    <property type="entry name" value="sigpep_I_arch"/>
    <property type="match status" value="1"/>
</dbReference>
<evidence type="ECO:0000256" key="5">
    <source>
        <dbReference type="ARBA" id="ARBA00023136"/>
    </source>
</evidence>
<evidence type="ECO:0000313" key="9">
    <source>
        <dbReference type="EMBL" id="MBI4132661.1"/>
    </source>
</evidence>
<dbReference type="GO" id="GO:0004252">
    <property type="term" value="F:serine-type endopeptidase activity"/>
    <property type="evidence" value="ECO:0007669"/>
    <property type="project" value="UniProtKB-UniRule"/>
</dbReference>
<keyword evidence="2" id="KW-0645">Protease</keyword>
<dbReference type="GO" id="GO:0012505">
    <property type="term" value="C:endomembrane system"/>
    <property type="evidence" value="ECO:0007669"/>
    <property type="project" value="UniProtKB-SubCell"/>
</dbReference>
<keyword evidence="3 7" id="KW-0812">Transmembrane</keyword>
<keyword evidence="5 7" id="KW-0472">Membrane</keyword>
<dbReference type="Pfam" id="PF00717">
    <property type="entry name" value="Peptidase_S24"/>
    <property type="match status" value="1"/>
</dbReference>
<dbReference type="Proteomes" id="UP000756703">
    <property type="component" value="Unassembled WGS sequence"/>
</dbReference>
<dbReference type="PRINTS" id="PR00728">
    <property type="entry name" value="SIGNALPTASE"/>
</dbReference>
<dbReference type="GO" id="GO:0009003">
    <property type="term" value="F:signal peptidase activity"/>
    <property type="evidence" value="ECO:0007669"/>
    <property type="project" value="UniProtKB-EC"/>
</dbReference>
<feature type="domain" description="Peptidase S24/S26A/S26B/S26C" evidence="8">
    <location>
        <begin position="37"/>
        <end position="92"/>
    </location>
</feature>
<dbReference type="GO" id="GO:0016020">
    <property type="term" value="C:membrane"/>
    <property type="evidence" value="ECO:0007669"/>
    <property type="project" value="UniProtKB-UniRule"/>
</dbReference>
<dbReference type="InterPro" id="IPR036286">
    <property type="entry name" value="LexA/Signal_pep-like_sf"/>
</dbReference>
<evidence type="ECO:0000259" key="8">
    <source>
        <dbReference type="Pfam" id="PF00717"/>
    </source>
</evidence>
<dbReference type="InterPro" id="IPR015927">
    <property type="entry name" value="Peptidase_S24_S26A/B/C"/>
</dbReference>
<dbReference type="Gene3D" id="2.10.109.10">
    <property type="entry name" value="Umud Fragment, subunit A"/>
    <property type="match status" value="1"/>
</dbReference>
<gene>
    <name evidence="9" type="ORF">HY473_00985</name>
</gene>
<accession>A0A932YWF3</accession>
<dbReference type="AlphaFoldDB" id="A0A932YWF3"/>
<reference evidence="9" key="1">
    <citation type="submission" date="2020-07" db="EMBL/GenBank/DDBJ databases">
        <title>Huge and variable diversity of episymbiotic CPR bacteria and DPANN archaea in groundwater ecosystems.</title>
        <authorList>
            <person name="He C.Y."/>
            <person name="Keren R."/>
            <person name="Whittaker M."/>
            <person name="Farag I.F."/>
            <person name="Doudna J."/>
            <person name="Cate J.H.D."/>
            <person name="Banfield J.F."/>
        </authorList>
    </citation>
    <scope>NUCLEOTIDE SEQUENCE</scope>
    <source>
        <strain evidence="9">NC_groundwater_1225_Ag_S-0.1um_56_177</strain>
    </source>
</reference>
<dbReference type="InterPro" id="IPR001733">
    <property type="entry name" value="Peptidase_S26B"/>
</dbReference>
<dbReference type="InterPro" id="IPR019533">
    <property type="entry name" value="Peptidase_S26"/>
</dbReference>
<dbReference type="GO" id="GO:0006465">
    <property type="term" value="P:signal peptide processing"/>
    <property type="evidence" value="ECO:0007669"/>
    <property type="project" value="UniProtKB-UniRule"/>
</dbReference>
<comment type="subcellular location">
    <subcellularLocation>
        <location evidence="1">Endomembrane system</location>
    </subcellularLocation>
</comment>
<proteinExistence type="predicted"/>
<evidence type="ECO:0000256" key="6">
    <source>
        <dbReference type="NCBIfam" id="TIGR02228"/>
    </source>
</evidence>
<evidence type="ECO:0000256" key="4">
    <source>
        <dbReference type="ARBA" id="ARBA00022989"/>
    </source>
</evidence>
<protein>
    <recommendedName>
        <fullName evidence="6">Signal peptidase I</fullName>
        <ecNumber evidence="6">3.4.21.89</ecNumber>
    </recommendedName>
</protein>
<dbReference type="PANTHER" id="PTHR10806:SF6">
    <property type="entry name" value="SIGNAL PEPTIDASE COMPLEX CATALYTIC SUBUNIT SEC11"/>
    <property type="match status" value="1"/>
</dbReference>
<evidence type="ECO:0000256" key="7">
    <source>
        <dbReference type="SAM" id="Phobius"/>
    </source>
</evidence>
<keyword evidence="4 7" id="KW-1133">Transmembrane helix</keyword>
<evidence type="ECO:0000256" key="3">
    <source>
        <dbReference type="ARBA" id="ARBA00022692"/>
    </source>
</evidence>
<feature type="transmembrane region" description="Helical" evidence="7">
    <location>
        <begin position="7"/>
        <end position="25"/>
    </location>
</feature>
<name>A0A932YWF3_9BACT</name>
<dbReference type="SUPFAM" id="SSF51306">
    <property type="entry name" value="LexA/Signal peptidase"/>
    <property type="match status" value="1"/>
</dbReference>
<evidence type="ECO:0000256" key="1">
    <source>
        <dbReference type="ARBA" id="ARBA00004308"/>
    </source>
</evidence>
<dbReference type="EMBL" id="JACQMI010000005">
    <property type="protein sequence ID" value="MBI4132661.1"/>
    <property type="molecule type" value="Genomic_DNA"/>
</dbReference>
<comment type="caution">
    <text evidence="9">The sequence shown here is derived from an EMBL/GenBank/DDBJ whole genome shotgun (WGS) entry which is preliminary data.</text>
</comment>
<dbReference type="PANTHER" id="PTHR10806">
    <property type="entry name" value="SIGNAL PEPTIDASE COMPLEX CATALYTIC SUBUNIT SEC11"/>
    <property type="match status" value="1"/>
</dbReference>